<sequence>MLLCLIGLFLPIVRWCLSMYGFAKNGQLERNYQVGIKTRWTIANFDAEKLTWNRTYEDIRRERISK</sequence>
<name>A0A2N5IRT8_9BIFI</name>
<protein>
    <submittedName>
        <fullName evidence="1">Uncharacterized protein</fullName>
    </submittedName>
</protein>
<gene>
    <name evidence="1" type="ORF">Tam1G_1266</name>
</gene>
<reference evidence="1 2" key="1">
    <citation type="submission" date="2017-07" db="EMBL/GenBank/DDBJ databases">
        <title>Bifidobacterium novel species.</title>
        <authorList>
            <person name="Lugli G.A."/>
            <person name="Milani C."/>
            <person name="Duranti S."/>
            <person name="Mangifesta M."/>
        </authorList>
    </citation>
    <scope>NUCLEOTIDE SEQUENCE [LARGE SCALE GENOMIC DNA]</scope>
    <source>
        <strain evidence="1 2">45</strain>
    </source>
</reference>
<dbReference type="Proteomes" id="UP000234855">
    <property type="component" value="Unassembled WGS sequence"/>
</dbReference>
<dbReference type="EMBL" id="NMWV01000016">
    <property type="protein sequence ID" value="PLS24678.1"/>
    <property type="molecule type" value="Genomic_DNA"/>
</dbReference>
<dbReference type="AlphaFoldDB" id="A0A2N5IRT8"/>
<organism evidence="1 2">
    <name type="scientific">Bifidobacterium imperatoris</name>
    <dbReference type="NCBI Taxonomy" id="2020965"/>
    <lineage>
        <taxon>Bacteria</taxon>
        <taxon>Bacillati</taxon>
        <taxon>Actinomycetota</taxon>
        <taxon>Actinomycetes</taxon>
        <taxon>Bifidobacteriales</taxon>
        <taxon>Bifidobacteriaceae</taxon>
        <taxon>Bifidobacterium</taxon>
    </lineage>
</organism>
<evidence type="ECO:0000313" key="2">
    <source>
        <dbReference type="Proteomes" id="UP000234855"/>
    </source>
</evidence>
<evidence type="ECO:0000313" key="1">
    <source>
        <dbReference type="EMBL" id="PLS24678.1"/>
    </source>
</evidence>
<proteinExistence type="predicted"/>
<accession>A0A2N5IRT8</accession>
<comment type="caution">
    <text evidence="1">The sequence shown here is derived from an EMBL/GenBank/DDBJ whole genome shotgun (WGS) entry which is preliminary data.</text>
</comment>